<keyword evidence="4" id="KW-1185">Reference proteome</keyword>
<dbReference type="PROSITE" id="PS00108">
    <property type="entry name" value="PROTEIN_KINASE_ST"/>
    <property type="match status" value="1"/>
</dbReference>
<dbReference type="PROSITE" id="PS50011">
    <property type="entry name" value="PROTEIN_KINASE_DOM"/>
    <property type="match status" value="1"/>
</dbReference>
<dbReference type="Gene3D" id="1.10.510.10">
    <property type="entry name" value="Transferase(Phosphotransferase) domain 1"/>
    <property type="match status" value="1"/>
</dbReference>
<dbReference type="Pfam" id="PF00069">
    <property type="entry name" value="Pkinase"/>
    <property type="match status" value="1"/>
</dbReference>
<dbReference type="Pfam" id="PF08238">
    <property type="entry name" value="Sel1"/>
    <property type="match status" value="14"/>
</dbReference>
<dbReference type="PANTHER" id="PTHR11102:SF160">
    <property type="entry name" value="ERAD-ASSOCIATED E3 UBIQUITIN-PROTEIN LIGASE COMPONENT HRD3"/>
    <property type="match status" value="1"/>
</dbReference>
<dbReference type="InterPro" id="IPR011990">
    <property type="entry name" value="TPR-like_helical_dom_sf"/>
</dbReference>
<gene>
    <name evidence="3" type="ORF">M9Y10_029626</name>
</gene>
<dbReference type="InterPro" id="IPR008271">
    <property type="entry name" value="Ser/Thr_kinase_AS"/>
</dbReference>
<dbReference type="SMART" id="SM00220">
    <property type="entry name" value="S_TKc"/>
    <property type="match status" value="1"/>
</dbReference>
<dbReference type="Gene3D" id="1.25.40.10">
    <property type="entry name" value="Tetratricopeptide repeat domain"/>
    <property type="match status" value="3"/>
</dbReference>
<dbReference type="SMART" id="SM00671">
    <property type="entry name" value="SEL1"/>
    <property type="match status" value="14"/>
</dbReference>
<dbReference type="EMBL" id="JAPFFF010000004">
    <property type="protein sequence ID" value="KAK8892400.1"/>
    <property type="molecule type" value="Genomic_DNA"/>
</dbReference>
<sequence length="1123" mass="131549">MSLNIIDNFMRFHALLENNSLCFRKENFKEVLLGFFFRYISETYSCNEAEKQKIIESAKNSNVIIIDQNKCFNEKMNKKNLILCFEKSLIVLDGSSILYLNDILSANARMSICYLSNSKEIIQEKFNVKNSEIKNDSNFIEEIQNLSLGLTLITQIRIMKQIWSFISPCILNYLLIKSYIGCKKYRIQNFIYDLENDSKLETINQNEYIELRIIGKGSISQSVLIYHIKRGELYALKKAYSKDFEIPKLVQREVSNYKKIKHPFLPKFYGTVQDKGYIITEYIKGETLLKVKNIKLSYDEKATILFELMMIIKYFHDNKLIYRDLKPDNVIIDENKTAVLIDFDRLIENDTNQEHTLNFFSDFCDPEINITKKFTFGSDIYSLGKMIGYLLKQKEADINSKKSFVDYIYTICTNESSTKRPSILDLIKLYILNFHDKIKIEQLFCTYKEHFMHFEEINKILKKYDEYKNGPILNFFLGNIYNEGIYIPRNIQKTIHYFTLASNQNHREAQYALAFIYHEGTDIPRDIKKVIYYLSLAADQNHPEAQYYLGILYVEGKEVQADYKKGIHYFTLASHQNHSEAQLVLGFIYHDGIYIQQDINKSIHFLTLASRQNHPEAQFSLGLLFYENKCVQRDINKSIYYFTLASNNNHPQAQYLLGCIFYENKYIREDMNKSIHYFTLASINNHPKAQYCLGVFYYNGNYVPRDINKSIHYFSLASNKNHLESQFFLGLIYFSGTYLPKDINKAIYYLSLASSYNHQDAQFLLGIIYYDEDYSQRDINKSIYYFTLASNQNHPEAHDFLGRIYYEGKYVKQNISKAIHYFLLASSQCISNSQFTLGQIYFLGQYVPQDIMKSIHFLTLASNQNHFDAQFQLGLIYYLGLFIEQNIKKGIYYIILASKNGSWDAHFCYGFLLHEGKSLKRDIDGAIHYYKEASTFNIQFAKNNLGVIYLKGFGNQIKKSVGTAVEYFDEAIRRKKDYLSMYNLAHTYIYEETIKQDIDKLVELLIESSSHFLNSVILLSIFLIKNFGFDIERIKSEITKRAGNNSKLVLKVSNIVKFINILGKSTFESLFDIYRTKIFLYNIEAKPILITKITEIKIKEVSPNYPKAKNISHLFYEGFGIDL</sequence>
<proteinExistence type="inferred from homology"/>
<reference evidence="3 4" key="1">
    <citation type="submission" date="2024-04" db="EMBL/GenBank/DDBJ databases">
        <title>Tritrichomonas musculus Genome.</title>
        <authorList>
            <person name="Alves-Ferreira E."/>
            <person name="Grigg M."/>
            <person name="Lorenzi H."/>
            <person name="Galac M."/>
        </authorList>
    </citation>
    <scope>NUCLEOTIDE SEQUENCE [LARGE SCALE GENOMIC DNA]</scope>
    <source>
        <strain evidence="3 4">EAF2021</strain>
    </source>
</reference>
<dbReference type="SUPFAM" id="SSF56112">
    <property type="entry name" value="Protein kinase-like (PK-like)"/>
    <property type="match status" value="1"/>
</dbReference>
<comment type="caution">
    <text evidence="3">The sequence shown here is derived from an EMBL/GenBank/DDBJ whole genome shotgun (WGS) entry which is preliminary data.</text>
</comment>
<organism evidence="3 4">
    <name type="scientific">Tritrichomonas musculus</name>
    <dbReference type="NCBI Taxonomy" id="1915356"/>
    <lineage>
        <taxon>Eukaryota</taxon>
        <taxon>Metamonada</taxon>
        <taxon>Parabasalia</taxon>
        <taxon>Tritrichomonadida</taxon>
        <taxon>Tritrichomonadidae</taxon>
        <taxon>Tritrichomonas</taxon>
    </lineage>
</organism>
<dbReference type="CDD" id="cd00180">
    <property type="entry name" value="PKc"/>
    <property type="match status" value="1"/>
</dbReference>
<protein>
    <recommendedName>
        <fullName evidence="2">Protein kinase domain-containing protein</fullName>
    </recommendedName>
</protein>
<evidence type="ECO:0000259" key="2">
    <source>
        <dbReference type="PROSITE" id="PS50011"/>
    </source>
</evidence>
<dbReference type="Proteomes" id="UP001470230">
    <property type="component" value="Unassembled WGS sequence"/>
</dbReference>
<dbReference type="InterPro" id="IPR011009">
    <property type="entry name" value="Kinase-like_dom_sf"/>
</dbReference>
<accession>A0ABR2KQZ2</accession>
<evidence type="ECO:0000313" key="3">
    <source>
        <dbReference type="EMBL" id="KAK8892400.1"/>
    </source>
</evidence>
<dbReference type="SUPFAM" id="SSF81901">
    <property type="entry name" value="HCP-like"/>
    <property type="match status" value="3"/>
</dbReference>
<dbReference type="InterPro" id="IPR050767">
    <property type="entry name" value="Sel1_AlgK"/>
</dbReference>
<dbReference type="PANTHER" id="PTHR11102">
    <property type="entry name" value="SEL-1-LIKE PROTEIN"/>
    <property type="match status" value="1"/>
</dbReference>
<dbReference type="InterPro" id="IPR006597">
    <property type="entry name" value="Sel1-like"/>
</dbReference>
<comment type="similarity">
    <text evidence="1">Belongs to the sel-1 family.</text>
</comment>
<evidence type="ECO:0000313" key="4">
    <source>
        <dbReference type="Proteomes" id="UP001470230"/>
    </source>
</evidence>
<dbReference type="InterPro" id="IPR000719">
    <property type="entry name" value="Prot_kinase_dom"/>
</dbReference>
<feature type="domain" description="Protein kinase" evidence="2">
    <location>
        <begin position="208"/>
        <end position="452"/>
    </location>
</feature>
<name>A0ABR2KQZ2_9EUKA</name>
<evidence type="ECO:0000256" key="1">
    <source>
        <dbReference type="ARBA" id="ARBA00038101"/>
    </source>
</evidence>